<dbReference type="GeneID" id="14914457"/>
<evidence type="ECO:0000313" key="3">
    <source>
        <dbReference type="Proteomes" id="UP000011083"/>
    </source>
</evidence>
<feature type="compositionally biased region" description="Gly residues" evidence="1">
    <location>
        <begin position="95"/>
        <end position="107"/>
    </location>
</feature>
<dbReference type="RefSeq" id="XP_004335941.1">
    <property type="nucleotide sequence ID" value="XM_004335893.1"/>
</dbReference>
<dbReference type="EMBL" id="KB008073">
    <property type="protein sequence ID" value="ELR13928.1"/>
    <property type="molecule type" value="Genomic_DNA"/>
</dbReference>
<feature type="compositionally biased region" description="Polar residues" evidence="1">
    <location>
        <begin position="187"/>
        <end position="203"/>
    </location>
</feature>
<dbReference type="KEGG" id="acan:ACA1_364560"/>
<organism evidence="2 3">
    <name type="scientific">Acanthamoeba castellanii (strain ATCC 30010 / Neff)</name>
    <dbReference type="NCBI Taxonomy" id="1257118"/>
    <lineage>
        <taxon>Eukaryota</taxon>
        <taxon>Amoebozoa</taxon>
        <taxon>Discosea</taxon>
        <taxon>Longamoebia</taxon>
        <taxon>Centramoebida</taxon>
        <taxon>Acanthamoebidae</taxon>
        <taxon>Acanthamoeba</taxon>
    </lineage>
</organism>
<feature type="compositionally biased region" description="Low complexity" evidence="1">
    <location>
        <begin position="175"/>
        <end position="186"/>
    </location>
</feature>
<protein>
    <submittedName>
        <fullName evidence="2">Uncharacterized protein</fullName>
    </submittedName>
</protein>
<dbReference type="AlphaFoldDB" id="L8GME4"/>
<feature type="region of interest" description="Disordered" evidence="1">
    <location>
        <begin position="171"/>
        <end position="203"/>
    </location>
</feature>
<dbReference type="Proteomes" id="UP000011083">
    <property type="component" value="Unassembled WGS sequence"/>
</dbReference>
<keyword evidence="3" id="KW-1185">Reference proteome</keyword>
<name>L8GME4_ACACF</name>
<accession>L8GME4</accession>
<feature type="region of interest" description="Disordered" evidence="1">
    <location>
        <begin position="1"/>
        <end position="107"/>
    </location>
</feature>
<gene>
    <name evidence="2" type="ORF">ACA1_364560</name>
</gene>
<evidence type="ECO:0000256" key="1">
    <source>
        <dbReference type="SAM" id="MobiDB-lite"/>
    </source>
</evidence>
<proteinExistence type="predicted"/>
<evidence type="ECO:0000313" key="2">
    <source>
        <dbReference type="EMBL" id="ELR13928.1"/>
    </source>
</evidence>
<sequence>MNYMQGDGRGLGGGPPPPRPTSGYIQHQHLQGHQHHQPPHLGGGMQGPHHGQQQHPALQQQHHAYQQQAQHQPPAQHHPPLPSTASSMSHHHGMGSNGGMGNNLMGSNGGLGIGSSLDDDQLFKQFLKQDTGSSGVVDLEYDGDDAFQKMEEELMNNDYLFDAPIMQMPPVGADALSNPPSAPLSSGRSNGQQQTASGRDVSTSIEEQGLRSFEFDQQRAIISLGNRLQRDFDNLYYCNIFHFTFDYFHNDYIDVSFFHFYHDHRLTSVIFTTATSRPRGGR</sequence>
<reference evidence="2 3" key="1">
    <citation type="journal article" date="2013" name="Genome Biol.">
        <title>Genome of Acanthamoeba castellanii highlights extensive lateral gene transfer and early evolution of tyrosine kinase signaling.</title>
        <authorList>
            <person name="Clarke M."/>
            <person name="Lohan A.J."/>
            <person name="Liu B."/>
            <person name="Lagkouvardos I."/>
            <person name="Roy S."/>
            <person name="Zafar N."/>
            <person name="Bertelli C."/>
            <person name="Schilde C."/>
            <person name="Kianianmomeni A."/>
            <person name="Burglin T.R."/>
            <person name="Frech C."/>
            <person name="Turcotte B."/>
            <person name="Kopec K.O."/>
            <person name="Synnott J.M."/>
            <person name="Choo C."/>
            <person name="Paponov I."/>
            <person name="Finkler A."/>
            <person name="Soon Heng Tan C."/>
            <person name="Hutchins A.P."/>
            <person name="Weinmeier T."/>
            <person name="Rattei T."/>
            <person name="Chu J.S."/>
            <person name="Gimenez G."/>
            <person name="Irimia M."/>
            <person name="Rigden D.J."/>
            <person name="Fitzpatrick D.A."/>
            <person name="Lorenzo-Morales J."/>
            <person name="Bateman A."/>
            <person name="Chiu C.H."/>
            <person name="Tang P."/>
            <person name="Hegemann P."/>
            <person name="Fromm H."/>
            <person name="Raoult D."/>
            <person name="Greub G."/>
            <person name="Miranda-Saavedra D."/>
            <person name="Chen N."/>
            <person name="Nash P."/>
            <person name="Ginger M.L."/>
            <person name="Horn M."/>
            <person name="Schaap P."/>
            <person name="Caler L."/>
            <person name="Loftus B."/>
        </authorList>
    </citation>
    <scope>NUCLEOTIDE SEQUENCE [LARGE SCALE GENOMIC DNA]</scope>
    <source>
        <strain evidence="2 3">Neff</strain>
    </source>
</reference>
<dbReference type="VEuPathDB" id="AmoebaDB:ACA1_364560"/>
<feature type="compositionally biased region" description="Low complexity" evidence="1">
    <location>
        <begin position="47"/>
        <end position="75"/>
    </location>
</feature>